<feature type="domain" description="ASCH" evidence="1">
    <location>
        <begin position="8"/>
        <end position="90"/>
    </location>
</feature>
<evidence type="ECO:0000313" key="3">
    <source>
        <dbReference type="EMBL" id="RFC85195.1"/>
    </source>
</evidence>
<dbReference type="InterPro" id="IPR015947">
    <property type="entry name" value="PUA-like_sf"/>
</dbReference>
<gene>
    <name evidence="2" type="ORF">ACFODO_02160</name>
    <name evidence="3" type="ORF">C9E89_002095</name>
</gene>
<dbReference type="RefSeq" id="WP_107006791.1">
    <property type="nucleotide sequence ID" value="NZ_JBHRSF010000005.1"/>
</dbReference>
<evidence type="ECO:0000313" key="4">
    <source>
        <dbReference type="Proteomes" id="UP000240957"/>
    </source>
</evidence>
<evidence type="ECO:0000313" key="5">
    <source>
        <dbReference type="Proteomes" id="UP001595455"/>
    </source>
</evidence>
<keyword evidence="5" id="KW-1185">Reference proteome</keyword>
<dbReference type="SUPFAM" id="SSF88697">
    <property type="entry name" value="PUA domain-like"/>
    <property type="match status" value="1"/>
</dbReference>
<evidence type="ECO:0000259" key="1">
    <source>
        <dbReference type="Pfam" id="PF04266"/>
    </source>
</evidence>
<dbReference type="Proteomes" id="UP000240957">
    <property type="component" value="Unassembled WGS sequence"/>
</dbReference>
<reference evidence="2" key="1">
    <citation type="journal article" date="2014" name="Int. J. Syst. Evol. Microbiol.">
        <title>Complete genome of a new Firmicutes species belonging to the dominant human colonic microbiota ('Ruminococcus bicirculans') reveals two chromosomes and a selective capacity to utilize plant glucans.</title>
        <authorList>
            <consortium name="NISC Comparative Sequencing Program"/>
            <person name="Wegmann U."/>
            <person name="Louis P."/>
            <person name="Goesmann A."/>
            <person name="Henrissat B."/>
            <person name="Duncan S.H."/>
            <person name="Flint H.J."/>
        </authorList>
    </citation>
    <scope>NUCLEOTIDE SEQUENCE</scope>
    <source>
        <strain evidence="2">KCTC 62575</strain>
    </source>
</reference>
<dbReference type="Pfam" id="PF04266">
    <property type="entry name" value="ASCH"/>
    <property type="match status" value="1"/>
</dbReference>
<dbReference type="InterPro" id="IPR007374">
    <property type="entry name" value="ASCH_domain"/>
</dbReference>
<dbReference type="Gene3D" id="2.30.130.30">
    <property type="entry name" value="Hypothetical protein"/>
    <property type="match status" value="1"/>
</dbReference>
<organism evidence="3 4">
    <name type="scientific">Acinetobacter sichuanensis</name>
    <dbReference type="NCBI Taxonomy" id="2136183"/>
    <lineage>
        <taxon>Bacteria</taxon>
        <taxon>Pseudomonadati</taxon>
        <taxon>Pseudomonadota</taxon>
        <taxon>Gammaproteobacteria</taxon>
        <taxon>Moraxellales</taxon>
        <taxon>Moraxellaceae</taxon>
        <taxon>Acinetobacter</taxon>
    </lineage>
</organism>
<reference evidence="2" key="4">
    <citation type="submission" date="2024-09" db="EMBL/GenBank/DDBJ databases">
        <authorList>
            <person name="Sun Q."/>
            <person name="Mori K."/>
        </authorList>
    </citation>
    <scope>NUCLEOTIDE SEQUENCE</scope>
    <source>
        <strain evidence="2">KCTC 62575</strain>
    </source>
</reference>
<dbReference type="OrthoDB" id="9342715at2"/>
<dbReference type="EMBL" id="JBHRSF010000005">
    <property type="protein sequence ID" value="MFC2994091.1"/>
    <property type="molecule type" value="Genomic_DNA"/>
</dbReference>
<dbReference type="Proteomes" id="UP001595455">
    <property type="component" value="Unassembled WGS sequence"/>
</dbReference>
<protein>
    <submittedName>
        <fullName evidence="3">ASCH domain-containing protein</fullName>
    </submittedName>
</protein>
<sequence length="120" mass="13983">MKKLYPALSIVKPNGMKIAQGIKTLEIRTWKPEYLPLKDLLIVENNRYLTQKEDEDIGQAIALVDIESVHAWRINEFEAACASYWADGYWAWVICNVRPISQPFSMIAKRNIYFIELDHL</sequence>
<name>A0A371YUP1_9GAMM</name>
<dbReference type="EMBL" id="PYIX02000002">
    <property type="protein sequence ID" value="RFC85195.1"/>
    <property type="molecule type" value="Genomic_DNA"/>
</dbReference>
<reference evidence="5" key="3">
    <citation type="journal article" date="2019" name="Int. J. Syst. Evol. Microbiol.">
        <title>The Global Catalogue of Microorganisms (GCM) 10K type strain sequencing project: providing services to taxonomists for standard genome sequencing and annotation.</title>
        <authorList>
            <consortium name="The Broad Institute Genomics Platform"/>
            <consortium name="The Broad Institute Genome Sequencing Center for Infectious Disease"/>
            <person name="Wu L."/>
            <person name="Ma J."/>
        </authorList>
    </citation>
    <scope>NUCLEOTIDE SEQUENCE [LARGE SCALE GENOMIC DNA]</scope>
    <source>
        <strain evidence="5">KCTC 62575</strain>
    </source>
</reference>
<proteinExistence type="predicted"/>
<reference evidence="3 4" key="2">
    <citation type="submission" date="2018-08" db="EMBL/GenBank/DDBJ databases">
        <title>The draft genome of Acinetobacter sichuanensis strain WCHAc060041.</title>
        <authorList>
            <person name="Qin J."/>
            <person name="Feng Y."/>
            <person name="Zong Z."/>
        </authorList>
    </citation>
    <scope>NUCLEOTIDE SEQUENCE [LARGE SCALE GENOMIC DNA]</scope>
    <source>
        <strain evidence="3 4">WCHAc060041</strain>
    </source>
</reference>
<comment type="caution">
    <text evidence="3">The sequence shown here is derived from an EMBL/GenBank/DDBJ whole genome shotgun (WGS) entry which is preliminary data.</text>
</comment>
<evidence type="ECO:0000313" key="2">
    <source>
        <dbReference type="EMBL" id="MFC2994091.1"/>
    </source>
</evidence>
<accession>A0A371YUP1</accession>
<dbReference type="AlphaFoldDB" id="A0A371YUP1"/>